<keyword evidence="10" id="KW-1185">Reference proteome</keyword>
<evidence type="ECO:0000256" key="6">
    <source>
        <dbReference type="ARBA" id="ARBA00023002"/>
    </source>
</evidence>
<comment type="cofactor">
    <cofactor evidence="1">
        <name>FAD</name>
        <dbReference type="ChEBI" id="CHEBI:57692"/>
    </cofactor>
</comment>
<evidence type="ECO:0000259" key="8">
    <source>
        <dbReference type="Pfam" id="PF16901"/>
    </source>
</evidence>
<dbReference type="PRINTS" id="PR01001">
    <property type="entry name" value="FADG3PDH"/>
</dbReference>
<feature type="domain" description="FAD dependent oxidoreductase" evidence="7">
    <location>
        <begin position="5"/>
        <end position="355"/>
    </location>
</feature>
<evidence type="ECO:0000313" key="10">
    <source>
        <dbReference type="Proteomes" id="UP001209681"/>
    </source>
</evidence>
<dbReference type="RefSeq" id="WP_265424567.1">
    <property type="nucleotide sequence ID" value="NZ_JAPFPW010000006.1"/>
</dbReference>
<sequence>MKSYDLIIIGGGITGAGIFREAAASGHSVLLLERHDFCSGTSSRSSKLVHGGLRYLRQGALHLTMDSVRHRERLLRELPGLVTPLSFVMPVYQDTGPSALQMKTGLFLYDLMAGKSRHRFLLPSELSATFPQMNPLWLKGGFLFEDAQVDDAALVLRLIREGCLYPGAEALNYTEVTGLVRRPDGRVTGVRTRDGEIGENNAYGSALVINATGADAALIHPLPSRKQHMRPLRGSHLVFPASLLPLRTAVSFLHPEDHRPVFLLPWEGVLLLGTTDRDAHASDMHTPRIRSEEISYLLTAVQRVFPGIAFHRDSILSTFSGIRPVLSMDRDRSPSDESREHITWQSPGLISVTGGKLTTFRKLARDTLKLACRQKKMKLPDFRTPVVNTRHLPCPPLLNPACWQRLCGRYGEDILKINFRNQSMVQPITGTHHIRAEILLAAADSSVRHLDDLLLRRLRLGILLKNGAMGLIPEIRELASSELGWSDDKWNNEIIRYGAIWQKEHCPNGNLP</sequence>
<dbReference type="Proteomes" id="UP001209681">
    <property type="component" value="Unassembled WGS sequence"/>
</dbReference>
<accession>A0ABT3N8B1</accession>
<evidence type="ECO:0000256" key="5">
    <source>
        <dbReference type="ARBA" id="ARBA00022827"/>
    </source>
</evidence>
<keyword evidence="4" id="KW-0319">Glycerol metabolism</keyword>
<comment type="similarity">
    <text evidence="2">Belongs to the FAD-dependent glycerol-3-phosphate dehydrogenase family.</text>
</comment>
<evidence type="ECO:0000313" key="9">
    <source>
        <dbReference type="EMBL" id="MCW7753698.1"/>
    </source>
</evidence>
<comment type="caution">
    <text evidence="9">The sequence shown here is derived from an EMBL/GenBank/DDBJ whole genome shotgun (WGS) entry which is preliminary data.</text>
</comment>
<name>A0ABT3N8B1_9BACT</name>
<dbReference type="Pfam" id="PF01266">
    <property type="entry name" value="DAO"/>
    <property type="match status" value="1"/>
</dbReference>
<dbReference type="InterPro" id="IPR036188">
    <property type="entry name" value="FAD/NAD-bd_sf"/>
</dbReference>
<dbReference type="Pfam" id="PF16901">
    <property type="entry name" value="DAO_C"/>
    <property type="match status" value="1"/>
</dbReference>
<reference evidence="9 10" key="1">
    <citation type="submission" date="2022-11" db="EMBL/GenBank/DDBJ databases">
        <title>Desulfobotulus tamanensis H1 sp. nov. - anaerobic, alkaliphilic, sulphate reducing bacterium isolated from terrestrial mud volcano.</title>
        <authorList>
            <person name="Frolova A."/>
            <person name="Merkel A.Y."/>
            <person name="Slobodkin A.I."/>
        </authorList>
    </citation>
    <scope>NUCLEOTIDE SEQUENCE [LARGE SCALE GENOMIC DNA]</scope>
    <source>
        <strain evidence="9 10">H1</strain>
    </source>
</reference>
<dbReference type="PANTHER" id="PTHR11985">
    <property type="entry name" value="GLYCEROL-3-PHOSPHATE DEHYDROGENASE"/>
    <property type="match status" value="1"/>
</dbReference>
<keyword evidence="6" id="KW-0560">Oxidoreductase</keyword>
<feature type="domain" description="Alpha-glycerophosphate oxidase C-terminal" evidence="8">
    <location>
        <begin position="398"/>
        <end position="489"/>
    </location>
</feature>
<evidence type="ECO:0000256" key="4">
    <source>
        <dbReference type="ARBA" id="ARBA00022798"/>
    </source>
</evidence>
<keyword evidence="5" id="KW-0274">FAD</keyword>
<dbReference type="PANTHER" id="PTHR11985:SF35">
    <property type="entry name" value="ANAEROBIC GLYCEROL-3-PHOSPHATE DEHYDROGENASE SUBUNIT A"/>
    <property type="match status" value="1"/>
</dbReference>
<proteinExistence type="inferred from homology"/>
<evidence type="ECO:0000256" key="1">
    <source>
        <dbReference type="ARBA" id="ARBA00001974"/>
    </source>
</evidence>
<keyword evidence="3" id="KW-0285">Flavoprotein</keyword>
<evidence type="ECO:0000256" key="3">
    <source>
        <dbReference type="ARBA" id="ARBA00022630"/>
    </source>
</evidence>
<evidence type="ECO:0000256" key="2">
    <source>
        <dbReference type="ARBA" id="ARBA00007330"/>
    </source>
</evidence>
<dbReference type="InterPro" id="IPR000447">
    <property type="entry name" value="G3P_DH_FAD-dep"/>
</dbReference>
<dbReference type="Gene3D" id="3.30.9.10">
    <property type="entry name" value="D-Amino Acid Oxidase, subunit A, domain 2"/>
    <property type="match status" value="1"/>
</dbReference>
<dbReference type="Gene3D" id="3.50.50.60">
    <property type="entry name" value="FAD/NAD(P)-binding domain"/>
    <property type="match status" value="1"/>
</dbReference>
<dbReference type="InterPro" id="IPR031656">
    <property type="entry name" value="DAO_C"/>
</dbReference>
<dbReference type="EMBL" id="JAPFPW010000006">
    <property type="protein sequence ID" value="MCW7753698.1"/>
    <property type="molecule type" value="Genomic_DNA"/>
</dbReference>
<protein>
    <submittedName>
        <fullName evidence="9">Glycerol-3-phosphate dehydrogenase/oxidase</fullName>
    </submittedName>
</protein>
<organism evidence="9 10">
    <name type="scientific">Desulfobotulus pelophilus</name>
    <dbReference type="NCBI Taxonomy" id="2823377"/>
    <lineage>
        <taxon>Bacteria</taxon>
        <taxon>Pseudomonadati</taxon>
        <taxon>Thermodesulfobacteriota</taxon>
        <taxon>Desulfobacteria</taxon>
        <taxon>Desulfobacterales</taxon>
        <taxon>Desulfobacteraceae</taxon>
        <taxon>Desulfobotulus</taxon>
    </lineage>
</organism>
<dbReference type="Gene3D" id="1.10.8.870">
    <property type="entry name" value="Alpha-glycerophosphate oxidase, cap domain"/>
    <property type="match status" value="1"/>
</dbReference>
<gene>
    <name evidence="9" type="ORF">OOT00_06830</name>
</gene>
<dbReference type="InterPro" id="IPR006076">
    <property type="entry name" value="FAD-dep_OxRdtase"/>
</dbReference>
<evidence type="ECO:0000259" key="7">
    <source>
        <dbReference type="Pfam" id="PF01266"/>
    </source>
</evidence>
<dbReference type="InterPro" id="IPR038299">
    <property type="entry name" value="DAO_C_sf"/>
</dbReference>
<dbReference type="SUPFAM" id="SSF51905">
    <property type="entry name" value="FAD/NAD(P)-binding domain"/>
    <property type="match status" value="1"/>
</dbReference>